<dbReference type="SUPFAM" id="SSF81593">
    <property type="entry name" value="Nucleotidyltransferase substrate binding subunit/domain"/>
    <property type="match status" value="2"/>
</dbReference>
<keyword evidence="5 7" id="KW-0460">Magnesium</keyword>
<dbReference type="CDD" id="cd05401">
    <property type="entry name" value="NT_GlnE_GlnD_like"/>
    <property type="match status" value="2"/>
</dbReference>
<keyword evidence="1 7" id="KW-0808">Transferase</keyword>
<evidence type="ECO:0000256" key="3">
    <source>
        <dbReference type="ARBA" id="ARBA00022741"/>
    </source>
</evidence>
<feature type="domain" description="PII-uridylyltransferase/Glutamine-synthetase adenylyltransferase" evidence="9">
    <location>
        <begin position="847"/>
        <end position="976"/>
    </location>
</feature>
<evidence type="ECO:0000256" key="7">
    <source>
        <dbReference type="HAMAP-Rule" id="MF_00802"/>
    </source>
</evidence>
<comment type="catalytic activity">
    <reaction evidence="7">
        <text>[glutamine synthetase]-L-tyrosine + ATP = [glutamine synthetase]-O(4)-(5'-adenylyl)-L-tyrosine + diphosphate</text>
        <dbReference type="Rhea" id="RHEA:18589"/>
        <dbReference type="Rhea" id="RHEA-COMP:10660"/>
        <dbReference type="Rhea" id="RHEA-COMP:10661"/>
        <dbReference type="ChEBI" id="CHEBI:30616"/>
        <dbReference type="ChEBI" id="CHEBI:33019"/>
        <dbReference type="ChEBI" id="CHEBI:46858"/>
        <dbReference type="ChEBI" id="CHEBI:83624"/>
        <dbReference type="EC" id="2.7.7.42"/>
    </reaction>
</comment>
<comment type="caution">
    <text evidence="10">The sequence shown here is derived from an EMBL/GenBank/DDBJ whole genome shotgun (WGS) entry which is preliminary data.</text>
</comment>
<dbReference type="Pfam" id="PF08335">
    <property type="entry name" value="GlnD_UR_UTase"/>
    <property type="match status" value="2"/>
</dbReference>
<feature type="region of interest" description="Adenylyl transferase" evidence="7">
    <location>
        <begin position="477"/>
        <end position="990"/>
    </location>
</feature>
<dbReference type="EC" id="2.7.7.42" evidence="7"/>
<keyword evidence="4 7" id="KW-0067">ATP-binding</keyword>
<proteinExistence type="inferred from homology"/>
<accession>A0ABV7KWV7</accession>
<evidence type="ECO:0000259" key="8">
    <source>
        <dbReference type="Pfam" id="PF03710"/>
    </source>
</evidence>
<dbReference type="RefSeq" id="WP_379898858.1">
    <property type="nucleotide sequence ID" value="NZ_JBHRTR010000015.1"/>
</dbReference>
<evidence type="ECO:0000259" key="9">
    <source>
        <dbReference type="Pfam" id="PF08335"/>
    </source>
</evidence>
<dbReference type="SUPFAM" id="SSF81301">
    <property type="entry name" value="Nucleotidyltransferase"/>
    <property type="match status" value="2"/>
</dbReference>
<dbReference type="PANTHER" id="PTHR30621:SF0">
    <property type="entry name" value="BIFUNCTIONAL GLUTAMINE SYNTHETASE ADENYLYLTRANSFERASE_ADENYLYL-REMOVING ENZYME"/>
    <property type="match status" value="1"/>
</dbReference>
<evidence type="ECO:0000313" key="10">
    <source>
        <dbReference type="EMBL" id="MFC3226736.1"/>
    </source>
</evidence>
<dbReference type="InterPro" id="IPR013546">
    <property type="entry name" value="PII_UdlTrfase/GS_AdlTrfase"/>
</dbReference>
<keyword evidence="11" id="KW-1185">Reference proteome</keyword>
<keyword evidence="6 7" id="KW-0511">Multifunctional enzyme</keyword>
<dbReference type="GO" id="GO:0047388">
    <property type="term" value="F:[glutamine synthetase]-adenylyl-L-tyrosine phosphorylase activity"/>
    <property type="evidence" value="ECO:0007669"/>
    <property type="project" value="UniProtKB-EC"/>
</dbReference>
<evidence type="ECO:0000313" key="11">
    <source>
        <dbReference type="Proteomes" id="UP001595528"/>
    </source>
</evidence>
<comment type="similarity">
    <text evidence="7">Belongs to the GlnE family.</text>
</comment>
<dbReference type="NCBIfam" id="NF008292">
    <property type="entry name" value="PRK11072.1"/>
    <property type="match status" value="1"/>
</dbReference>
<evidence type="ECO:0000256" key="6">
    <source>
        <dbReference type="ARBA" id="ARBA00023268"/>
    </source>
</evidence>
<comment type="cofactor">
    <cofactor evidence="7">
        <name>Mg(2+)</name>
        <dbReference type="ChEBI" id="CHEBI:18420"/>
    </cofactor>
</comment>
<dbReference type="HAMAP" id="MF_00802">
    <property type="entry name" value="GlnE"/>
    <property type="match status" value="1"/>
</dbReference>
<keyword evidence="3 7" id="KW-0547">Nucleotide-binding</keyword>
<dbReference type="Gene3D" id="1.20.120.1510">
    <property type="match status" value="1"/>
</dbReference>
<dbReference type="EC" id="2.7.7.89" evidence="7"/>
<evidence type="ECO:0000256" key="4">
    <source>
        <dbReference type="ARBA" id="ARBA00022840"/>
    </source>
</evidence>
<dbReference type="PANTHER" id="PTHR30621">
    <property type="entry name" value="GLUTAMINE SYNTHETASE ADENYLYLTRANSFERASE"/>
    <property type="match status" value="1"/>
</dbReference>
<reference evidence="11" key="1">
    <citation type="journal article" date="2019" name="Int. J. Syst. Evol. Microbiol.">
        <title>The Global Catalogue of Microorganisms (GCM) 10K type strain sequencing project: providing services to taxonomists for standard genome sequencing and annotation.</title>
        <authorList>
            <consortium name="The Broad Institute Genomics Platform"/>
            <consortium name="The Broad Institute Genome Sequencing Center for Infectious Disease"/>
            <person name="Wu L."/>
            <person name="Ma J."/>
        </authorList>
    </citation>
    <scope>NUCLEOTIDE SEQUENCE [LARGE SCALE GENOMIC DNA]</scope>
    <source>
        <strain evidence="11">KCTC 42964</strain>
    </source>
</reference>
<dbReference type="InterPro" id="IPR023057">
    <property type="entry name" value="GlnE"/>
</dbReference>
<organism evidence="10 11">
    <name type="scientific">Marinibaculum pumilum</name>
    <dbReference type="NCBI Taxonomy" id="1766165"/>
    <lineage>
        <taxon>Bacteria</taxon>
        <taxon>Pseudomonadati</taxon>
        <taxon>Pseudomonadota</taxon>
        <taxon>Alphaproteobacteria</taxon>
        <taxon>Rhodospirillales</taxon>
        <taxon>Rhodospirillaceae</taxon>
        <taxon>Marinibaculum</taxon>
    </lineage>
</organism>
<feature type="region of interest" description="Adenylyl removase" evidence="7">
    <location>
        <begin position="1"/>
        <end position="470"/>
    </location>
</feature>
<comment type="function">
    <text evidence="7">Involved in the regulation of glutamine synthetase GlnA, a key enzyme in the process to assimilate ammonia. When cellular nitrogen levels are high, the C-terminal adenylyl transferase (AT) inactivates GlnA by covalent transfer of an adenylyl group from ATP to specific tyrosine residue of GlnA, thus reducing its activity. Conversely, when nitrogen levels are low, the N-terminal adenylyl removase (AR) activates GlnA by removing the adenylyl group by phosphorolysis, increasing its activity. The regulatory region of GlnE binds the signal transduction protein PII (GlnB) which indicates the nitrogen status of the cell.</text>
</comment>
<dbReference type="InterPro" id="IPR043519">
    <property type="entry name" value="NT_sf"/>
</dbReference>
<gene>
    <name evidence="7" type="primary">glnE</name>
    <name evidence="10" type="ORF">ACFOGJ_05810</name>
</gene>
<keyword evidence="2 7" id="KW-0548">Nucleotidyltransferase</keyword>
<dbReference type="Gene3D" id="1.20.120.330">
    <property type="entry name" value="Nucleotidyltransferases domain 2"/>
    <property type="match status" value="2"/>
</dbReference>
<feature type="domain" description="Glutamate-ammonia ligase adenylyltransferase repeated" evidence="8">
    <location>
        <begin position="579"/>
        <end position="818"/>
    </location>
</feature>
<dbReference type="Gene3D" id="3.30.460.10">
    <property type="entry name" value="Beta Polymerase, domain 2"/>
    <property type="match status" value="2"/>
</dbReference>
<comment type="catalytic activity">
    <reaction evidence="7">
        <text>[glutamine synthetase]-O(4)-(5'-adenylyl)-L-tyrosine + phosphate = [glutamine synthetase]-L-tyrosine + ADP</text>
        <dbReference type="Rhea" id="RHEA:43716"/>
        <dbReference type="Rhea" id="RHEA-COMP:10660"/>
        <dbReference type="Rhea" id="RHEA-COMP:10661"/>
        <dbReference type="ChEBI" id="CHEBI:43474"/>
        <dbReference type="ChEBI" id="CHEBI:46858"/>
        <dbReference type="ChEBI" id="CHEBI:83624"/>
        <dbReference type="ChEBI" id="CHEBI:456216"/>
        <dbReference type="EC" id="2.7.7.89"/>
    </reaction>
</comment>
<dbReference type="NCBIfam" id="NF010706">
    <property type="entry name" value="PRK14108.1"/>
    <property type="match status" value="1"/>
</dbReference>
<feature type="domain" description="Glutamate-ammonia ligase adenylyltransferase repeated" evidence="8">
    <location>
        <begin position="62"/>
        <end position="303"/>
    </location>
</feature>
<dbReference type="InterPro" id="IPR005190">
    <property type="entry name" value="GlnE_rpt_dom"/>
</dbReference>
<dbReference type="Proteomes" id="UP001595528">
    <property type="component" value="Unassembled WGS sequence"/>
</dbReference>
<dbReference type="EMBL" id="JBHRTR010000015">
    <property type="protein sequence ID" value="MFC3226736.1"/>
    <property type="molecule type" value="Genomic_DNA"/>
</dbReference>
<protein>
    <recommendedName>
        <fullName evidence="7">Bifunctional glutamine synthetase adenylyltransferase/adenylyl-removing enzyme</fullName>
    </recommendedName>
    <alternativeName>
        <fullName evidence="7">ATP:glutamine synthetase adenylyltransferase</fullName>
    </alternativeName>
    <alternativeName>
        <fullName evidence="7">ATase</fullName>
    </alternativeName>
    <domain>
        <recommendedName>
            <fullName evidence="7">Glutamine synthetase adenylyl-L-tyrosine phosphorylase</fullName>
            <ecNumber evidence="7">2.7.7.89</ecNumber>
        </recommendedName>
        <alternativeName>
            <fullName evidence="7">Adenylyl removase</fullName>
            <shortName evidence="7">AR</shortName>
            <shortName evidence="7">AT-N</shortName>
        </alternativeName>
    </domain>
    <domain>
        <recommendedName>
            <fullName evidence="7">Glutamine synthetase adenylyl transferase</fullName>
            <ecNumber evidence="7">2.7.7.42</ecNumber>
        </recommendedName>
        <alternativeName>
            <fullName evidence="7">Adenylyl transferase</fullName>
            <shortName evidence="7">AT</shortName>
            <shortName evidence="7">AT-C</shortName>
        </alternativeName>
    </domain>
</protein>
<evidence type="ECO:0000256" key="2">
    <source>
        <dbReference type="ARBA" id="ARBA00022695"/>
    </source>
</evidence>
<sequence length="990" mass="106714">MQGSVAGNGTIAAECRLPPAAADEDAVARGRERLEQLVAAAEGDAAARLQQAQAQPDAEALLAAVFGNSPFLSACLLRTPEQWADLMLDGPDRCLEVLLDGLPAPGARLRPQEAAPLLRQARNRAALIVGLADLSGAWALDRVVTALSAFADAAIGVALESALAAQATTEAPQDADLNGCGFVLLAMGKLGAGELNYSSDVDVIALYDAERLGKWLGRPADAVQQAAVRATQALTRLLQDRTRDGYVFRTDLRLRPDPGATQVALPVGAAISYYESYGQNWERAAMIKARPCAGDLDLGRHFLDEITPFVWRRNMDFAAIADIMAVKRQIHSHKGHGQIAAAGHDLKVGRGGIREIEFFAQTQQLIAGGREPALRLRGTVATLHALADIDRIDIQTCREMEDAYRFLRIAEHRLQMIDDQQTQKVPAEAEALSRYAAFMGFPDRAALEATLTRVLTMVSRHFDELFADPEPEARQSGSLVFTGTDHDPDTLENLAGMGFGDPEAVSRIVRDWHRSRYPALKTRAARERLTGLMPDLLAAFAATPNPDLAFKGFDEFLSRMPAGIQLFALLLANRSLLGLLAEIMGGFPDLARHLSRYPILFDAMLDSDFYAPLPDRGELQAELQTRLSHARHEEDVLRAACRWVRDRELQTGVQALHGMAEIGQAMGWLTDVADCALDAALANARAQHEASHGRLPGGRFVVLAMGRLGAREMLAESDLDLVFVYDHAADAEASDGPKPLAAGTYFARLSQRLISAVTAMTPDGRLYEVDMRLRPSGKSGPVATRLAAFAKYYAEDAQTWELMALTKARLVCGDESLADDLAAQIHDLFARERDADSVRADAAAMRRRMRETHPGSAPWDLKHGPGGLADMDFIWQSLALIHAAATTPAQGDGTPAAGAAVSALVAAGALTADEAAALRRARDLANTVMIAQRLAAGRGGTTDMDSPQFQVTLARAAGATDFETLSSDLRSARDAVIDLYVRTLGEGTES</sequence>
<evidence type="ECO:0000256" key="5">
    <source>
        <dbReference type="ARBA" id="ARBA00022842"/>
    </source>
</evidence>
<evidence type="ECO:0000256" key="1">
    <source>
        <dbReference type="ARBA" id="ARBA00022679"/>
    </source>
</evidence>
<feature type="domain" description="PII-uridylyltransferase/Glutamine-synthetase adenylyltransferase" evidence="9">
    <location>
        <begin position="328"/>
        <end position="466"/>
    </location>
</feature>
<dbReference type="Pfam" id="PF03710">
    <property type="entry name" value="GlnE"/>
    <property type="match status" value="2"/>
</dbReference>
<name>A0ABV7KWV7_9PROT</name>